<dbReference type="Proteomes" id="UP001165575">
    <property type="component" value="Unassembled WGS sequence"/>
</dbReference>
<feature type="transmembrane region" description="Helical" evidence="1">
    <location>
        <begin position="183"/>
        <end position="207"/>
    </location>
</feature>
<feature type="transmembrane region" description="Helical" evidence="1">
    <location>
        <begin position="366"/>
        <end position="386"/>
    </location>
</feature>
<sequence>MSPRLRTILRVIHRWVGFPFGVFLFILCFTGSLACFGPEVQNWMQPEAALRPSSPPMSQTGLIEASHQLKAQLDKGQFAFLKLPSQRDPVFRLWHYDGHIFRGPTLAADTGLPLLTSDVVGGSFFTTLHSSLYLPTPWGQCLTALAGLTLMIALISGLWLQLRRFLPDLLLFRPHAARHRQWLDLHLLGGTLSIPILFIVGGSGLVLQSQKLLHFINPPSHAARPANRHQAHSQTSPPISDALITKLAQNAQQQWGDEGDGFFMLAGKELALYAPDTLHFCLYRQTITASRPRLPPHNLCPTLHSVFLGVHNLRWAGFVTRCLYGLTGLLGCLIIGSGMRLFLQSEQNHLCHHHAITYSQHIQQRLYRAVSMATIFGLPLATLALFWSTRLPAPLPPILWEEGLFFTLWGVSLLYALISRHAARHLLMMLMLLGLGTSGLDLATRPFHTGRPALFLSIDALAACLGGACLLALLYHPHYAKKRAILGSKR</sequence>
<gene>
    <name evidence="2" type="ORF">NQF89_04940</name>
</gene>
<comment type="caution">
    <text evidence="2">The sequence shown here is derived from an EMBL/GenBank/DDBJ whole genome shotgun (WGS) entry which is preliminary data.</text>
</comment>
<accession>A0ABT3WPM5</accession>
<reference evidence="2 3" key="1">
    <citation type="submission" date="2022-07" db="EMBL/GenBank/DDBJ databases">
        <title>Bombella genomes.</title>
        <authorList>
            <person name="Harer L."/>
            <person name="Styblova S."/>
            <person name="Ehrmann M."/>
        </authorList>
    </citation>
    <scope>NUCLEOTIDE SEQUENCE [LARGE SCALE GENOMIC DNA]</scope>
    <source>
        <strain evidence="2 3">TMW 2.2556</strain>
    </source>
</reference>
<proteinExistence type="predicted"/>
<feature type="transmembrane region" description="Helical" evidence="1">
    <location>
        <begin position="12"/>
        <end position="34"/>
    </location>
</feature>
<dbReference type="RefSeq" id="WP_266137660.1">
    <property type="nucleotide sequence ID" value="NZ_JANIDX010000004.1"/>
</dbReference>
<evidence type="ECO:0000313" key="3">
    <source>
        <dbReference type="Proteomes" id="UP001165575"/>
    </source>
</evidence>
<dbReference type="Pfam" id="PF03929">
    <property type="entry name" value="PepSY_TM"/>
    <property type="match status" value="1"/>
</dbReference>
<keyword evidence="1" id="KW-0472">Membrane</keyword>
<feature type="transmembrane region" description="Helical" evidence="1">
    <location>
        <begin position="425"/>
        <end position="447"/>
    </location>
</feature>
<feature type="transmembrane region" description="Helical" evidence="1">
    <location>
        <begin position="323"/>
        <end position="343"/>
    </location>
</feature>
<evidence type="ECO:0000313" key="2">
    <source>
        <dbReference type="EMBL" id="MCX5619769.1"/>
    </source>
</evidence>
<evidence type="ECO:0000256" key="1">
    <source>
        <dbReference type="SAM" id="Phobius"/>
    </source>
</evidence>
<keyword evidence="1" id="KW-1133">Transmembrane helix</keyword>
<feature type="transmembrane region" description="Helical" evidence="1">
    <location>
        <begin position="398"/>
        <end position="418"/>
    </location>
</feature>
<feature type="transmembrane region" description="Helical" evidence="1">
    <location>
        <begin position="453"/>
        <end position="475"/>
    </location>
</feature>
<dbReference type="PROSITE" id="PS51257">
    <property type="entry name" value="PROKAR_LIPOPROTEIN"/>
    <property type="match status" value="1"/>
</dbReference>
<dbReference type="EMBL" id="JANIDX010000004">
    <property type="protein sequence ID" value="MCX5619769.1"/>
    <property type="molecule type" value="Genomic_DNA"/>
</dbReference>
<organism evidence="2 3">
    <name type="scientific">Bombella pollinis</name>
    <dbReference type="NCBI Taxonomy" id="2967337"/>
    <lineage>
        <taxon>Bacteria</taxon>
        <taxon>Pseudomonadati</taxon>
        <taxon>Pseudomonadota</taxon>
        <taxon>Alphaproteobacteria</taxon>
        <taxon>Acetobacterales</taxon>
        <taxon>Acetobacteraceae</taxon>
        <taxon>Bombella</taxon>
    </lineage>
</organism>
<name>A0ABT3WPM5_9PROT</name>
<protein>
    <submittedName>
        <fullName evidence="2">PepSY domain-containing protein</fullName>
    </submittedName>
</protein>
<dbReference type="InterPro" id="IPR005625">
    <property type="entry name" value="PepSY-ass_TM"/>
</dbReference>
<feature type="transmembrane region" description="Helical" evidence="1">
    <location>
        <begin position="142"/>
        <end position="162"/>
    </location>
</feature>
<dbReference type="PANTHER" id="PTHR34219">
    <property type="entry name" value="IRON-REGULATED INNER MEMBRANE PROTEIN-RELATED"/>
    <property type="match status" value="1"/>
</dbReference>
<keyword evidence="3" id="KW-1185">Reference proteome</keyword>
<dbReference type="PANTHER" id="PTHR34219:SF3">
    <property type="entry name" value="BLL7967 PROTEIN"/>
    <property type="match status" value="1"/>
</dbReference>
<keyword evidence="1" id="KW-0812">Transmembrane</keyword>